<dbReference type="RefSeq" id="WP_179541445.1">
    <property type="nucleotide sequence ID" value="NZ_BAAALL010000002.1"/>
</dbReference>
<feature type="transmembrane region" description="Helical" evidence="8">
    <location>
        <begin position="287"/>
        <end position="308"/>
    </location>
</feature>
<evidence type="ECO:0000256" key="7">
    <source>
        <dbReference type="RuleBase" id="RU000320"/>
    </source>
</evidence>
<evidence type="ECO:0000256" key="4">
    <source>
        <dbReference type="ARBA" id="ARBA00022692"/>
    </source>
</evidence>
<proteinExistence type="inferred from homology"/>
<keyword evidence="6 8" id="KW-0472">Membrane</keyword>
<dbReference type="PANTHER" id="PTHR42703">
    <property type="entry name" value="NADH DEHYDROGENASE"/>
    <property type="match status" value="1"/>
</dbReference>
<comment type="similarity">
    <text evidence="2">Belongs to the CPA3 antiporters (TC 2.A.63) subunit D family.</text>
</comment>
<dbReference type="Proteomes" id="UP000535437">
    <property type="component" value="Unassembled WGS sequence"/>
</dbReference>
<sequence length="511" mass="52154">MTLSQTALGAVVLLPLVASALSLVLPPAARRWVGVTTAVLILLGTTIIVAAVAQGSVQELALSGHAPPLGIAMRADGLGALFLATTAAVGSLTTLYAAALPSSTGVRLDGDVPAAGHPGFWPLWLGCWAGLNAVFISGDLFNTYVGLELVGLTAVGLVALGGRDSLTAALRYLFVAVAGSLLLLLGVGLLLAVTGHLDVLRVAQTTSGLEDSGPVLLAVGLITLGLALKTALVPLHRWLVPAHAGAPGAVSPLLSGLVIKAALFVLLRCWLWILPETGDGQISGAQVLSWTLAAMGTAALMIGGATALRQDRLKPLVACSTVAQVGYWVLLLPIVTDPRAEGAVLQGALGGTVALALCHAVAKAGLFLAVGTFKEIYGTDEISALRGVGRDHPVLVLSMGLAALGLIGLPISWGFLGKWQLATSGVAAGHFWIVAVLVAGTLLSAAYLLRAVGPLLVEPEADDAARRSPHRRLRQVPRAALSAPLLLGLLTVGTGLLGSWMDQVLTVGVPW</sequence>
<reference evidence="10 11" key="1">
    <citation type="submission" date="2020-07" db="EMBL/GenBank/DDBJ databases">
        <title>Sequencing the genomes of 1000 actinobacteria strains.</title>
        <authorList>
            <person name="Klenk H.-P."/>
        </authorList>
    </citation>
    <scope>NUCLEOTIDE SEQUENCE [LARGE SCALE GENOMIC DNA]</scope>
    <source>
        <strain evidence="10 11">DSM 15475</strain>
    </source>
</reference>
<keyword evidence="5 8" id="KW-1133">Transmembrane helix</keyword>
<feature type="transmembrane region" description="Helical" evidence="8">
    <location>
        <begin position="394"/>
        <end position="416"/>
    </location>
</feature>
<evidence type="ECO:0000256" key="5">
    <source>
        <dbReference type="ARBA" id="ARBA00022989"/>
    </source>
</evidence>
<keyword evidence="11" id="KW-1185">Reference proteome</keyword>
<dbReference type="PANTHER" id="PTHR42703:SF1">
    <property type="entry name" value="NA(+)_H(+) ANTIPORTER SUBUNIT D1"/>
    <property type="match status" value="1"/>
</dbReference>
<evidence type="ECO:0000256" key="6">
    <source>
        <dbReference type="ARBA" id="ARBA00023136"/>
    </source>
</evidence>
<dbReference type="InterPro" id="IPR003918">
    <property type="entry name" value="NADH_UbQ_OxRdtase"/>
</dbReference>
<dbReference type="GO" id="GO:0008137">
    <property type="term" value="F:NADH dehydrogenase (ubiquinone) activity"/>
    <property type="evidence" value="ECO:0007669"/>
    <property type="project" value="InterPro"/>
</dbReference>
<feature type="transmembrane region" description="Helical" evidence="8">
    <location>
        <begin position="428"/>
        <end position="449"/>
    </location>
</feature>
<feature type="transmembrane region" description="Helical" evidence="8">
    <location>
        <begin position="172"/>
        <end position="193"/>
    </location>
</feature>
<comment type="caution">
    <text evidence="10">The sequence shown here is derived from an EMBL/GenBank/DDBJ whole genome shotgun (WGS) entry which is preliminary data.</text>
</comment>
<evidence type="ECO:0000256" key="8">
    <source>
        <dbReference type="SAM" id="Phobius"/>
    </source>
</evidence>
<comment type="subcellular location">
    <subcellularLocation>
        <location evidence="1">Cell membrane</location>
        <topology evidence="1">Multi-pass membrane protein</topology>
    </subcellularLocation>
    <subcellularLocation>
        <location evidence="7">Membrane</location>
        <topology evidence="7">Multi-pass membrane protein</topology>
    </subcellularLocation>
</comment>
<evidence type="ECO:0000256" key="3">
    <source>
        <dbReference type="ARBA" id="ARBA00022475"/>
    </source>
</evidence>
<evidence type="ECO:0000313" key="11">
    <source>
        <dbReference type="Proteomes" id="UP000535437"/>
    </source>
</evidence>
<evidence type="ECO:0000256" key="1">
    <source>
        <dbReference type="ARBA" id="ARBA00004651"/>
    </source>
</evidence>
<feature type="transmembrane region" description="Helical" evidence="8">
    <location>
        <begin position="78"/>
        <end position="99"/>
    </location>
</feature>
<dbReference type="InterPro" id="IPR050586">
    <property type="entry name" value="CPA3_Na-H_Antiporter_D"/>
</dbReference>
<dbReference type="AlphaFoldDB" id="A0A7Z0KBX1"/>
<gene>
    <name evidence="10" type="ORF">HNR09_001463</name>
</gene>
<feature type="transmembrane region" description="Helical" evidence="8">
    <location>
        <begin position="32"/>
        <end position="57"/>
    </location>
</feature>
<dbReference type="EMBL" id="JACCFY010000001">
    <property type="protein sequence ID" value="NYJ78052.1"/>
    <property type="molecule type" value="Genomic_DNA"/>
</dbReference>
<keyword evidence="3" id="KW-1003">Cell membrane</keyword>
<protein>
    <submittedName>
        <fullName evidence="10">Formate hydrogenlyase subunit 3/multisubunit Na+/H+ antiporter MnhD subunit</fullName>
    </submittedName>
</protein>
<evidence type="ECO:0000256" key="2">
    <source>
        <dbReference type="ARBA" id="ARBA00005346"/>
    </source>
</evidence>
<keyword evidence="4 7" id="KW-0812">Transmembrane</keyword>
<dbReference type="Pfam" id="PF00361">
    <property type="entry name" value="Proton_antipo_M"/>
    <property type="match status" value="1"/>
</dbReference>
<feature type="transmembrane region" description="Helical" evidence="8">
    <location>
        <begin position="479"/>
        <end position="501"/>
    </location>
</feature>
<dbReference type="GO" id="GO:0016829">
    <property type="term" value="F:lyase activity"/>
    <property type="evidence" value="ECO:0007669"/>
    <property type="project" value="UniProtKB-KW"/>
</dbReference>
<evidence type="ECO:0000313" key="10">
    <source>
        <dbReference type="EMBL" id="NYJ78052.1"/>
    </source>
</evidence>
<organism evidence="10 11">
    <name type="scientific">Nesterenkonia xinjiangensis</name>
    <dbReference type="NCBI Taxonomy" id="225327"/>
    <lineage>
        <taxon>Bacteria</taxon>
        <taxon>Bacillati</taxon>
        <taxon>Actinomycetota</taxon>
        <taxon>Actinomycetes</taxon>
        <taxon>Micrococcales</taxon>
        <taxon>Micrococcaceae</taxon>
        <taxon>Nesterenkonia</taxon>
    </lineage>
</organism>
<feature type="transmembrane region" description="Helical" evidence="8">
    <location>
        <begin position="253"/>
        <end position="275"/>
    </location>
</feature>
<feature type="transmembrane region" description="Helical" evidence="8">
    <location>
        <begin position="213"/>
        <end position="232"/>
    </location>
</feature>
<accession>A0A7Z0KBX1</accession>
<evidence type="ECO:0000259" key="9">
    <source>
        <dbReference type="Pfam" id="PF00361"/>
    </source>
</evidence>
<dbReference type="InterPro" id="IPR001750">
    <property type="entry name" value="ND/Mrp_TM"/>
</dbReference>
<dbReference type="GO" id="GO:0005886">
    <property type="term" value="C:plasma membrane"/>
    <property type="evidence" value="ECO:0007669"/>
    <property type="project" value="UniProtKB-SubCell"/>
</dbReference>
<name>A0A7Z0KBX1_9MICC</name>
<feature type="transmembrane region" description="Helical" evidence="8">
    <location>
        <begin position="315"/>
        <end position="336"/>
    </location>
</feature>
<keyword evidence="10" id="KW-0456">Lyase</keyword>
<feature type="transmembrane region" description="Helical" evidence="8">
    <location>
        <begin position="348"/>
        <end position="373"/>
    </location>
</feature>
<dbReference type="GO" id="GO:0042773">
    <property type="term" value="P:ATP synthesis coupled electron transport"/>
    <property type="evidence" value="ECO:0007669"/>
    <property type="project" value="InterPro"/>
</dbReference>
<feature type="domain" description="NADH:quinone oxidoreductase/Mrp antiporter transmembrane" evidence="9">
    <location>
        <begin position="137"/>
        <end position="443"/>
    </location>
</feature>
<dbReference type="PRINTS" id="PR01437">
    <property type="entry name" value="NUOXDRDTASE4"/>
</dbReference>